<comment type="caution">
    <text evidence="4">The sequence shown here is derived from an EMBL/GenBank/DDBJ whole genome shotgun (WGS) entry which is preliminary data.</text>
</comment>
<dbReference type="RefSeq" id="WP_002464516.1">
    <property type="nucleotide sequence ID" value="NZ_AEUN01000464.1"/>
</dbReference>
<dbReference type="Pfam" id="PF13673">
    <property type="entry name" value="Acetyltransf_10"/>
    <property type="match status" value="1"/>
</dbReference>
<keyword evidence="5" id="KW-1185">Reference proteome</keyword>
<dbReference type="InterPro" id="IPR016181">
    <property type="entry name" value="Acyl_CoA_acyltransferase"/>
</dbReference>
<dbReference type="InterPro" id="IPR051635">
    <property type="entry name" value="SNAT-like"/>
</dbReference>
<gene>
    <name evidence="4" type="ORF">SS7213T_09112</name>
</gene>
<dbReference type="PANTHER" id="PTHR10908">
    <property type="entry name" value="SEROTONIN N-ACETYLTRANSFERASE"/>
    <property type="match status" value="1"/>
</dbReference>
<evidence type="ECO:0000256" key="1">
    <source>
        <dbReference type="ARBA" id="ARBA00022679"/>
    </source>
</evidence>
<protein>
    <recommendedName>
        <fullName evidence="3">N-acetyltransferase domain-containing protein</fullName>
    </recommendedName>
</protein>
<dbReference type="GO" id="GO:0008080">
    <property type="term" value="F:N-acetyltransferase activity"/>
    <property type="evidence" value="ECO:0007669"/>
    <property type="project" value="UniProtKB-ARBA"/>
</dbReference>
<dbReference type="OrthoDB" id="9800962at2"/>
<organism evidence="4 5">
    <name type="scientific">Staphylococcus simiae CCM 7213 = CCUG 51256</name>
    <dbReference type="NCBI Taxonomy" id="911238"/>
    <lineage>
        <taxon>Bacteria</taxon>
        <taxon>Bacillati</taxon>
        <taxon>Bacillota</taxon>
        <taxon>Bacilli</taxon>
        <taxon>Bacillales</taxon>
        <taxon>Staphylococcaceae</taxon>
        <taxon>Staphylococcus</taxon>
    </lineage>
</organism>
<sequence length="161" mass="18381">MQFRHATLNDLDELIRIENIGFSEEERASAEALRERINYINDTFIILEDHGAIAGYINGPVISQRYITDDLFEHIDNNPEQGGYLSVLGVAVAPEYRNQGIAGRLLKYFEQLAQQHQRTAVTLTCKNELVSLYEYYGYINEGVSESSHGGITWYNLVKDVY</sequence>
<name>G5JK11_9STAP</name>
<dbReference type="Proteomes" id="UP000005413">
    <property type="component" value="Unassembled WGS sequence"/>
</dbReference>
<accession>G5JK11</accession>
<dbReference type="PROSITE" id="PS51186">
    <property type="entry name" value="GNAT"/>
    <property type="match status" value="1"/>
</dbReference>
<reference evidence="4 5" key="1">
    <citation type="journal article" date="2012" name="BMC Genomics">
        <title>Comparative genomic analysis of the genus Staphylococcus including Staphylococcus aureus and its newly described sister species Staphylococcus simiae.</title>
        <authorList>
            <person name="Suzuki H."/>
            <person name="Lefebure T."/>
            <person name="Pavinski Bitar P."/>
            <person name="Stanhope M.J."/>
        </authorList>
    </citation>
    <scope>NUCLEOTIDE SEQUENCE [LARGE SCALE GENOMIC DNA]</scope>
    <source>
        <strain evidence="4 5">CCM 7213</strain>
    </source>
</reference>
<evidence type="ECO:0000259" key="3">
    <source>
        <dbReference type="PROSITE" id="PS51186"/>
    </source>
</evidence>
<dbReference type="InterPro" id="IPR000182">
    <property type="entry name" value="GNAT_dom"/>
</dbReference>
<dbReference type="PATRIC" id="fig|911238.3.peg.1590"/>
<evidence type="ECO:0000313" key="4">
    <source>
        <dbReference type="EMBL" id="EHJ07501.1"/>
    </source>
</evidence>
<dbReference type="EMBL" id="AEUN01000464">
    <property type="protein sequence ID" value="EHJ07501.1"/>
    <property type="molecule type" value="Genomic_DNA"/>
</dbReference>
<evidence type="ECO:0000313" key="5">
    <source>
        <dbReference type="Proteomes" id="UP000005413"/>
    </source>
</evidence>
<dbReference type="CDD" id="cd04301">
    <property type="entry name" value="NAT_SF"/>
    <property type="match status" value="1"/>
</dbReference>
<dbReference type="SUPFAM" id="SSF55729">
    <property type="entry name" value="Acyl-CoA N-acyltransferases (Nat)"/>
    <property type="match status" value="1"/>
</dbReference>
<keyword evidence="2" id="KW-0012">Acyltransferase</keyword>
<keyword evidence="1" id="KW-0808">Transferase</keyword>
<dbReference type="PANTHER" id="PTHR10908:SF0">
    <property type="entry name" value="SEROTONIN N-ACETYLTRANSFERASE"/>
    <property type="match status" value="1"/>
</dbReference>
<proteinExistence type="predicted"/>
<dbReference type="Gene3D" id="3.40.630.30">
    <property type="match status" value="1"/>
</dbReference>
<feature type="domain" description="N-acetyltransferase" evidence="3">
    <location>
        <begin position="1"/>
        <end position="161"/>
    </location>
</feature>
<dbReference type="AlphaFoldDB" id="G5JK11"/>
<evidence type="ECO:0000256" key="2">
    <source>
        <dbReference type="ARBA" id="ARBA00023315"/>
    </source>
</evidence>